<keyword evidence="9" id="KW-1185">Reference proteome</keyword>
<evidence type="ECO:0000313" key="9">
    <source>
        <dbReference type="Proteomes" id="UP001497623"/>
    </source>
</evidence>
<dbReference type="InterPro" id="IPR005225">
    <property type="entry name" value="Small_GTP-bd"/>
</dbReference>
<evidence type="ECO:0000256" key="7">
    <source>
        <dbReference type="ARBA" id="ARBA00023242"/>
    </source>
</evidence>
<evidence type="ECO:0000256" key="2">
    <source>
        <dbReference type="ARBA" id="ARBA00008028"/>
    </source>
</evidence>
<dbReference type="GO" id="GO:0005525">
    <property type="term" value="F:GTP binding"/>
    <property type="evidence" value="ECO:0007669"/>
    <property type="project" value="UniProtKB-KW"/>
</dbReference>
<keyword evidence="4" id="KW-0547">Nucleotide-binding</keyword>
<keyword evidence="6" id="KW-0342">GTP-binding</keyword>
<accession>A0AAV2Q3M0</accession>
<dbReference type="AlphaFoldDB" id="A0AAV2Q3M0"/>
<proteinExistence type="inferred from homology"/>
<dbReference type="SMART" id="SM00176">
    <property type="entry name" value="RAN"/>
    <property type="match status" value="1"/>
</dbReference>
<gene>
    <name evidence="8" type="ORF">MNOR_LOCUS7772</name>
</gene>
<dbReference type="GO" id="GO:0003924">
    <property type="term" value="F:GTPase activity"/>
    <property type="evidence" value="ECO:0007669"/>
    <property type="project" value="InterPro"/>
</dbReference>
<evidence type="ECO:0000256" key="5">
    <source>
        <dbReference type="ARBA" id="ARBA00022927"/>
    </source>
</evidence>
<dbReference type="SMART" id="SM00175">
    <property type="entry name" value="RAB"/>
    <property type="match status" value="1"/>
</dbReference>
<dbReference type="SMART" id="SM00174">
    <property type="entry name" value="RHO"/>
    <property type="match status" value="1"/>
</dbReference>
<dbReference type="SMART" id="SM00173">
    <property type="entry name" value="RAS"/>
    <property type="match status" value="1"/>
</dbReference>
<dbReference type="PROSITE" id="PS51418">
    <property type="entry name" value="RAN"/>
    <property type="match status" value="1"/>
</dbReference>
<feature type="non-terminal residue" evidence="8">
    <location>
        <position position="203"/>
    </location>
</feature>
<dbReference type="EMBL" id="CAXKWB010003487">
    <property type="protein sequence ID" value="CAL4069351.1"/>
    <property type="molecule type" value="Genomic_DNA"/>
</dbReference>
<organism evidence="8 9">
    <name type="scientific">Meganyctiphanes norvegica</name>
    <name type="common">Northern krill</name>
    <name type="synonym">Thysanopoda norvegica</name>
    <dbReference type="NCBI Taxonomy" id="48144"/>
    <lineage>
        <taxon>Eukaryota</taxon>
        <taxon>Metazoa</taxon>
        <taxon>Ecdysozoa</taxon>
        <taxon>Arthropoda</taxon>
        <taxon>Crustacea</taxon>
        <taxon>Multicrustacea</taxon>
        <taxon>Malacostraca</taxon>
        <taxon>Eumalacostraca</taxon>
        <taxon>Eucarida</taxon>
        <taxon>Euphausiacea</taxon>
        <taxon>Euphausiidae</taxon>
        <taxon>Meganyctiphanes</taxon>
    </lineage>
</organism>
<dbReference type="Proteomes" id="UP001497623">
    <property type="component" value="Unassembled WGS sequence"/>
</dbReference>
<keyword evidence="7" id="KW-0539">Nucleus</keyword>
<dbReference type="GO" id="GO:0005737">
    <property type="term" value="C:cytoplasm"/>
    <property type="evidence" value="ECO:0007669"/>
    <property type="project" value="TreeGrafter"/>
</dbReference>
<comment type="similarity">
    <text evidence="2">Belongs to the small GTPase superfamily. Ran family.</text>
</comment>
<dbReference type="PANTHER" id="PTHR24071">
    <property type="entry name" value="RAN GTPASE"/>
    <property type="match status" value="1"/>
</dbReference>
<dbReference type="Gene3D" id="3.40.50.300">
    <property type="entry name" value="P-loop containing nucleotide triphosphate hydrolases"/>
    <property type="match status" value="1"/>
</dbReference>
<name>A0AAV2Q3M0_MEGNR</name>
<evidence type="ECO:0000256" key="6">
    <source>
        <dbReference type="ARBA" id="ARBA00023134"/>
    </source>
</evidence>
<comment type="caution">
    <text evidence="8">The sequence shown here is derived from an EMBL/GenBank/DDBJ whole genome shotgun (WGS) entry which is preliminary data.</text>
</comment>
<keyword evidence="5" id="KW-0653">Protein transport</keyword>
<dbReference type="InterPro" id="IPR001806">
    <property type="entry name" value="Small_GTPase"/>
</dbReference>
<dbReference type="FunFam" id="3.40.50.300:FF:001447">
    <property type="entry name" value="Ras-related protein Rab-1B"/>
    <property type="match status" value="1"/>
</dbReference>
<dbReference type="GO" id="GO:0006606">
    <property type="term" value="P:protein import into nucleus"/>
    <property type="evidence" value="ECO:0007669"/>
    <property type="project" value="TreeGrafter"/>
</dbReference>
<dbReference type="PANTHER" id="PTHR24071:SF0">
    <property type="entry name" value="GTP-BINDING NUCLEAR PROTEIN RAN"/>
    <property type="match status" value="1"/>
</dbReference>
<sequence>MTECLPDSTTVCDKTVTTKYKVVIIGDGGTGKSSYVARLQSEDFYHEYVATMGVEKCTISVETTHGEFTLVLWDTAGQEKLGPLRDGYYADADAAILFFDVTSRVTYKNIPGWHKDIVRVSPDIPIVLCANKVDVQERKVKSKSIKYHDKYRMGFFEISVKKRTLLQEPLEYLLQQLSKEPELKVIGSLDASLFDNVVDISLI</sequence>
<reference evidence="8 9" key="1">
    <citation type="submission" date="2024-05" db="EMBL/GenBank/DDBJ databases">
        <authorList>
            <person name="Wallberg A."/>
        </authorList>
    </citation>
    <scope>NUCLEOTIDE SEQUENCE [LARGE SCALE GENOMIC DNA]</scope>
</reference>
<dbReference type="SUPFAM" id="SSF52540">
    <property type="entry name" value="P-loop containing nucleoside triphosphate hydrolases"/>
    <property type="match status" value="1"/>
</dbReference>
<comment type="subcellular location">
    <subcellularLocation>
        <location evidence="1">Nucleus</location>
    </subcellularLocation>
</comment>
<dbReference type="Pfam" id="PF00071">
    <property type="entry name" value="Ras"/>
    <property type="match status" value="1"/>
</dbReference>
<dbReference type="GO" id="GO:0005634">
    <property type="term" value="C:nucleus"/>
    <property type="evidence" value="ECO:0007669"/>
    <property type="project" value="UniProtKB-SubCell"/>
</dbReference>
<evidence type="ECO:0000256" key="3">
    <source>
        <dbReference type="ARBA" id="ARBA00022448"/>
    </source>
</evidence>
<dbReference type="NCBIfam" id="TIGR00231">
    <property type="entry name" value="small_GTP"/>
    <property type="match status" value="1"/>
</dbReference>
<evidence type="ECO:0000256" key="1">
    <source>
        <dbReference type="ARBA" id="ARBA00004123"/>
    </source>
</evidence>
<dbReference type="GO" id="GO:0000054">
    <property type="term" value="P:ribosomal subunit export from nucleus"/>
    <property type="evidence" value="ECO:0007669"/>
    <property type="project" value="TreeGrafter"/>
</dbReference>
<dbReference type="PRINTS" id="PR00449">
    <property type="entry name" value="RASTRNSFRMNG"/>
</dbReference>
<protein>
    <recommendedName>
        <fullName evidence="10">GTP-binding nuclear protein</fullName>
    </recommendedName>
</protein>
<evidence type="ECO:0000256" key="4">
    <source>
        <dbReference type="ARBA" id="ARBA00022741"/>
    </source>
</evidence>
<evidence type="ECO:0008006" key="10">
    <source>
        <dbReference type="Google" id="ProtNLM"/>
    </source>
</evidence>
<dbReference type="InterPro" id="IPR027417">
    <property type="entry name" value="P-loop_NTPase"/>
</dbReference>
<dbReference type="InterPro" id="IPR002041">
    <property type="entry name" value="Ran_GTPase"/>
</dbReference>
<dbReference type="PROSITE" id="PS51419">
    <property type="entry name" value="RAB"/>
    <property type="match status" value="1"/>
</dbReference>
<evidence type="ECO:0000313" key="8">
    <source>
        <dbReference type="EMBL" id="CAL4069351.1"/>
    </source>
</evidence>
<keyword evidence="3" id="KW-0813">Transport</keyword>
<dbReference type="PROSITE" id="PS51421">
    <property type="entry name" value="RAS"/>
    <property type="match status" value="1"/>
</dbReference>